<feature type="non-terminal residue" evidence="1">
    <location>
        <position position="1"/>
    </location>
</feature>
<proteinExistence type="predicted"/>
<reference evidence="1" key="1">
    <citation type="journal article" date="2014" name="Front. Microbiol.">
        <title>High frequency of phylogenetically diverse reductive dehalogenase-homologous genes in deep subseafloor sedimentary metagenomes.</title>
        <authorList>
            <person name="Kawai M."/>
            <person name="Futagami T."/>
            <person name="Toyoda A."/>
            <person name="Takaki Y."/>
            <person name="Nishi S."/>
            <person name="Hori S."/>
            <person name="Arai W."/>
            <person name="Tsubouchi T."/>
            <person name="Morono Y."/>
            <person name="Uchiyama I."/>
            <person name="Ito T."/>
            <person name="Fujiyama A."/>
            <person name="Inagaki F."/>
            <person name="Takami H."/>
        </authorList>
    </citation>
    <scope>NUCLEOTIDE SEQUENCE</scope>
    <source>
        <strain evidence="1">Expedition CK06-06</strain>
    </source>
</reference>
<protein>
    <recommendedName>
        <fullName evidence="2">Sortilin N-terminal domain-containing protein</fullName>
    </recommendedName>
</protein>
<accession>X1KJN8</accession>
<comment type="caution">
    <text evidence="1">The sequence shown here is derived from an EMBL/GenBank/DDBJ whole genome shotgun (WGS) entry which is preliminary data.</text>
</comment>
<dbReference type="InterPro" id="IPR015943">
    <property type="entry name" value="WD40/YVTN_repeat-like_dom_sf"/>
</dbReference>
<dbReference type="AlphaFoldDB" id="X1KJN8"/>
<feature type="non-terminal residue" evidence="1">
    <location>
        <position position="271"/>
    </location>
</feature>
<gene>
    <name evidence="1" type="ORF">S06H3_10324</name>
</gene>
<dbReference type="EMBL" id="BARV01004760">
    <property type="protein sequence ID" value="GAI06903.1"/>
    <property type="molecule type" value="Genomic_DNA"/>
</dbReference>
<dbReference type="SUPFAM" id="SSF110296">
    <property type="entry name" value="Oligoxyloglucan reducing end-specific cellobiohydrolase"/>
    <property type="match status" value="1"/>
</dbReference>
<dbReference type="Gene3D" id="2.130.10.10">
    <property type="entry name" value="YVTN repeat-like/Quinoprotein amine dehydrogenase"/>
    <property type="match status" value="1"/>
</dbReference>
<evidence type="ECO:0008006" key="2">
    <source>
        <dbReference type="Google" id="ProtNLM"/>
    </source>
</evidence>
<evidence type="ECO:0000313" key="1">
    <source>
        <dbReference type="EMBL" id="GAI06903.1"/>
    </source>
</evidence>
<organism evidence="1">
    <name type="scientific">marine sediment metagenome</name>
    <dbReference type="NCBI Taxonomy" id="412755"/>
    <lineage>
        <taxon>unclassified sequences</taxon>
        <taxon>metagenomes</taxon>
        <taxon>ecological metagenomes</taxon>
    </lineage>
</organism>
<sequence length="271" mass="28181">CSSLDADIIYVTDGSHVYRSDDAGASFSKVADTTLPALDDNESITCLDVGYNASDDPYVFIATADTDDGDFGGVYYIPEADSEAEWTDLQVGSYDVYSIAGSPEFKGDSQIIAIVTDETHTYVTNNYGVVGDWTSGVELLEGDVTPFTITAASDICFPSDFGETYKLFIGVVGAGGDVYQVTSGAAYDLNVGTDIISLDLVGEAGNTQLLAGAAGSAQVYLSTDGGSNWVGSAKQPTGGSKTYVLMAPDFTSSGEAYAATSGIESAFSYTT</sequence>
<name>X1KJN8_9ZZZZ</name>